<dbReference type="PROSITE" id="PS51257">
    <property type="entry name" value="PROKAR_LIPOPROTEIN"/>
    <property type="match status" value="1"/>
</dbReference>
<sequence length="206" mass="23136">MSKSASMKFSVATLIFPVCAFVLIGCSDPKDANKENFSKAIQEYLNQEKACMGIQGRYLDTGLYNEFTDLNEFVKIGLLKKEALKPKSSMTRNVDPRVLYSLTEQGKEISRKKEGFLGDTVLLCYGEKVITGVTNFTPPATMGGYTISRVKYTYKVTGIDDWVKNELLMKQYKNLRGELNSANTPLEEEATLMLTNAGWVHETLQK</sequence>
<dbReference type="EMBL" id="UOFM01000459">
    <property type="protein sequence ID" value="VAW82290.1"/>
    <property type="molecule type" value="Genomic_DNA"/>
</dbReference>
<protein>
    <recommendedName>
        <fullName evidence="2">Lipoprotein</fullName>
    </recommendedName>
</protein>
<dbReference type="AlphaFoldDB" id="A0A3B0Z002"/>
<proteinExistence type="predicted"/>
<accession>A0A3B0Z002</accession>
<evidence type="ECO:0000313" key="1">
    <source>
        <dbReference type="EMBL" id="VAW82290.1"/>
    </source>
</evidence>
<organism evidence="1">
    <name type="scientific">hydrothermal vent metagenome</name>
    <dbReference type="NCBI Taxonomy" id="652676"/>
    <lineage>
        <taxon>unclassified sequences</taxon>
        <taxon>metagenomes</taxon>
        <taxon>ecological metagenomes</taxon>
    </lineage>
</organism>
<evidence type="ECO:0008006" key="2">
    <source>
        <dbReference type="Google" id="ProtNLM"/>
    </source>
</evidence>
<gene>
    <name evidence="1" type="ORF">MNBD_GAMMA14-144</name>
</gene>
<reference evidence="1" key="1">
    <citation type="submission" date="2018-06" db="EMBL/GenBank/DDBJ databases">
        <authorList>
            <person name="Zhirakovskaya E."/>
        </authorList>
    </citation>
    <scope>NUCLEOTIDE SEQUENCE</scope>
</reference>
<name>A0A3B0Z002_9ZZZZ</name>